<name>A0AAE4RE97_MYCIT</name>
<dbReference type="EMBL" id="JAWLLD010000021">
    <property type="protein sequence ID" value="MDV7014239.1"/>
    <property type="molecule type" value="Genomic_DNA"/>
</dbReference>
<dbReference type="Pfam" id="PF01402">
    <property type="entry name" value="RHH_1"/>
    <property type="match status" value="1"/>
</dbReference>
<gene>
    <name evidence="2" type="ORF">R4F53_18280</name>
</gene>
<dbReference type="RefSeq" id="WP_317728710.1">
    <property type="nucleotide sequence ID" value="NZ_JAWLLC010000033.1"/>
</dbReference>
<dbReference type="AlphaFoldDB" id="A0AAE4RE97"/>
<proteinExistence type="predicted"/>
<accession>A0AAE4RE97</accession>
<sequence length="64" mass="6890">MSPAGRPEVGQPINVRLGDDLLAQVDSYAKREAVNRAAAVRALVRAALSELDDDTIASYSYLTQ</sequence>
<reference evidence="2" key="1">
    <citation type="submission" date="2023-10" db="EMBL/GenBank/DDBJ databases">
        <title>Characterization and genome sequence of Mycobacterium intracellulare ABSURDO, a novel pathogenic isolate with three colony morphotypes that vary in growth and acid-fastness.</title>
        <authorList>
            <person name="Jude B.A."/>
            <person name="Robinson R.T."/>
        </authorList>
    </citation>
    <scope>NUCLEOTIDE SEQUENCE</scope>
    <source>
        <strain evidence="2">ABSURDO Component B</strain>
    </source>
</reference>
<feature type="domain" description="Ribbon-helix-helix protein CopG" evidence="1">
    <location>
        <begin position="13"/>
        <end position="48"/>
    </location>
</feature>
<dbReference type="InterPro" id="IPR002145">
    <property type="entry name" value="CopG"/>
</dbReference>
<evidence type="ECO:0000313" key="3">
    <source>
        <dbReference type="Proteomes" id="UP001187143"/>
    </source>
</evidence>
<comment type="caution">
    <text evidence="2">The sequence shown here is derived from an EMBL/GenBank/DDBJ whole genome shotgun (WGS) entry which is preliminary data.</text>
</comment>
<evidence type="ECO:0000259" key="1">
    <source>
        <dbReference type="Pfam" id="PF01402"/>
    </source>
</evidence>
<dbReference type="Proteomes" id="UP001187143">
    <property type="component" value="Unassembled WGS sequence"/>
</dbReference>
<organism evidence="2 3">
    <name type="scientific">Mycobacterium intracellulare</name>
    <dbReference type="NCBI Taxonomy" id="1767"/>
    <lineage>
        <taxon>Bacteria</taxon>
        <taxon>Bacillati</taxon>
        <taxon>Actinomycetota</taxon>
        <taxon>Actinomycetes</taxon>
        <taxon>Mycobacteriales</taxon>
        <taxon>Mycobacteriaceae</taxon>
        <taxon>Mycobacterium</taxon>
        <taxon>Mycobacterium avium complex (MAC)</taxon>
    </lineage>
</organism>
<dbReference type="GO" id="GO:0006355">
    <property type="term" value="P:regulation of DNA-templated transcription"/>
    <property type="evidence" value="ECO:0007669"/>
    <property type="project" value="InterPro"/>
</dbReference>
<protein>
    <submittedName>
        <fullName evidence="2">Ribbon-helix-helix protein, CopG family</fullName>
    </submittedName>
</protein>
<evidence type="ECO:0000313" key="2">
    <source>
        <dbReference type="EMBL" id="MDV7014239.1"/>
    </source>
</evidence>